<evidence type="ECO:0000313" key="3">
    <source>
        <dbReference type="Proteomes" id="UP000813461"/>
    </source>
</evidence>
<dbReference type="CDD" id="cd14688">
    <property type="entry name" value="bZIP_YAP"/>
    <property type="match status" value="1"/>
</dbReference>
<evidence type="ECO:0000313" key="2">
    <source>
        <dbReference type="EMBL" id="KAH7091917.1"/>
    </source>
</evidence>
<feature type="compositionally biased region" description="Basic and acidic residues" evidence="1">
    <location>
        <begin position="11"/>
        <end position="29"/>
    </location>
</feature>
<dbReference type="Pfam" id="PF11905">
    <property type="entry name" value="DUF3425"/>
    <property type="match status" value="1"/>
</dbReference>
<dbReference type="AlphaFoldDB" id="A0A8K0RCM1"/>
<sequence length="426" mass="48292">MSEGPVTSVKTSRDRKRELDRKAQRSARERTKRRIAQLEATVAHLQKTNGDGRAVSLTDHLSQVMRERDTLRDCLESLGVTIRSHLERIPATIDRSPCTTSKGNSPKPLHSAQESDVLPPLRMQSHKLDNFRTETNEDVFPGVFDTHSWPVLSLESGSQTGMYANSNDSIDTVGQTLFNNTSTTVFEDFSRTNNAVALQSVPSEYGITLPPSISDASMTSIWQLLGAVLEEASIVYQANLVSDIAACEDYIIRAVMNGWPSIRDSAPMPVACNTLRIIDDICVKDCSPIDRLAMLSLFCIMVVNMQHSERRSHLPRWLQPRPCQSLPHPIHIDYVFWPGVREQMVFSQHKYSTDGFSMSAFSHTRFSWPFAFRDAYVCNSATAKFQLSPHFRQAIQDLNSWDVTYEFFEQYPELRDDVKGYDFRSL</sequence>
<comment type="caution">
    <text evidence="2">The sequence shown here is derived from an EMBL/GenBank/DDBJ whole genome shotgun (WGS) entry which is preliminary data.</text>
</comment>
<dbReference type="Gene3D" id="1.20.5.170">
    <property type="match status" value="1"/>
</dbReference>
<evidence type="ECO:0000256" key="1">
    <source>
        <dbReference type="SAM" id="MobiDB-lite"/>
    </source>
</evidence>
<dbReference type="Proteomes" id="UP000813461">
    <property type="component" value="Unassembled WGS sequence"/>
</dbReference>
<feature type="region of interest" description="Disordered" evidence="1">
    <location>
        <begin position="93"/>
        <end position="116"/>
    </location>
</feature>
<dbReference type="InterPro" id="IPR021833">
    <property type="entry name" value="DUF3425"/>
</dbReference>
<dbReference type="EMBL" id="JAGMVJ010000003">
    <property type="protein sequence ID" value="KAH7091917.1"/>
    <property type="molecule type" value="Genomic_DNA"/>
</dbReference>
<keyword evidence="3" id="KW-1185">Reference proteome</keyword>
<dbReference type="PANTHER" id="PTHR37012">
    <property type="entry name" value="B-ZIP TRANSCRIPTION FACTOR (EUROFUNG)-RELATED"/>
    <property type="match status" value="1"/>
</dbReference>
<accession>A0A8K0RCM1</accession>
<reference evidence="2" key="1">
    <citation type="journal article" date="2021" name="Nat. Commun.">
        <title>Genetic determinants of endophytism in the Arabidopsis root mycobiome.</title>
        <authorList>
            <person name="Mesny F."/>
            <person name="Miyauchi S."/>
            <person name="Thiergart T."/>
            <person name="Pickel B."/>
            <person name="Atanasova L."/>
            <person name="Karlsson M."/>
            <person name="Huettel B."/>
            <person name="Barry K.W."/>
            <person name="Haridas S."/>
            <person name="Chen C."/>
            <person name="Bauer D."/>
            <person name="Andreopoulos W."/>
            <person name="Pangilinan J."/>
            <person name="LaButti K."/>
            <person name="Riley R."/>
            <person name="Lipzen A."/>
            <person name="Clum A."/>
            <person name="Drula E."/>
            <person name="Henrissat B."/>
            <person name="Kohler A."/>
            <person name="Grigoriev I.V."/>
            <person name="Martin F.M."/>
            <person name="Hacquard S."/>
        </authorList>
    </citation>
    <scope>NUCLEOTIDE SEQUENCE</scope>
    <source>
        <strain evidence="2">MPI-SDFR-AT-0120</strain>
    </source>
</reference>
<evidence type="ECO:0008006" key="4">
    <source>
        <dbReference type="Google" id="ProtNLM"/>
    </source>
</evidence>
<dbReference type="GO" id="GO:0003700">
    <property type="term" value="F:DNA-binding transcription factor activity"/>
    <property type="evidence" value="ECO:0007669"/>
    <property type="project" value="InterPro"/>
</dbReference>
<feature type="region of interest" description="Disordered" evidence="1">
    <location>
        <begin position="1"/>
        <end position="32"/>
    </location>
</feature>
<dbReference type="OrthoDB" id="5086080at2759"/>
<dbReference type="SUPFAM" id="SSF57959">
    <property type="entry name" value="Leucine zipper domain"/>
    <property type="match status" value="1"/>
</dbReference>
<dbReference type="InterPro" id="IPR046347">
    <property type="entry name" value="bZIP_sf"/>
</dbReference>
<protein>
    <recommendedName>
        <fullName evidence="4">BZIP domain-containing protein</fullName>
    </recommendedName>
</protein>
<gene>
    <name evidence="2" type="ORF">FB567DRAFT_435249</name>
</gene>
<proteinExistence type="predicted"/>
<dbReference type="PANTHER" id="PTHR37012:SF7">
    <property type="entry name" value="B-ZIP TRANSCRIPTION FACTOR (EUROFUNG)-RELATED"/>
    <property type="match status" value="1"/>
</dbReference>
<organism evidence="2 3">
    <name type="scientific">Paraphoma chrysanthemicola</name>
    <dbReference type="NCBI Taxonomy" id="798071"/>
    <lineage>
        <taxon>Eukaryota</taxon>
        <taxon>Fungi</taxon>
        <taxon>Dikarya</taxon>
        <taxon>Ascomycota</taxon>
        <taxon>Pezizomycotina</taxon>
        <taxon>Dothideomycetes</taxon>
        <taxon>Pleosporomycetidae</taxon>
        <taxon>Pleosporales</taxon>
        <taxon>Pleosporineae</taxon>
        <taxon>Phaeosphaeriaceae</taxon>
        <taxon>Paraphoma</taxon>
    </lineage>
</organism>
<name>A0A8K0RCM1_9PLEO</name>